<evidence type="ECO:0000259" key="1">
    <source>
        <dbReference type="PROSITE" id="PS51186"/>
    </source>
</evidence>
<dbReference type="Proteomes" id="UP000095210">
    <property type="component" value="Chromosome"/>
</dbReference>
<dbReference type="GO" id="GO:0016747">
    <property type="term" value="F:acyltransferase activity, transferring groups other than amino-acyl groups"/>
    <property type="evidence" value="ECO:0007669"/>
    <property type="project" value="InterPro"/>
</dbReference>
<keyword evidence="3" id="KW-1185">Reference proteome</keyword>
<proteinExistence type="predicted"/>
<dbReference type="AlphaFoldDB" id="A0AAC9MXE1"/>
<dbReference type="RefSeq" id="WP_069847505.1">
    <property type="nucleotide sequence ID" value="NZ_CP014859.1"/>
</dbReference>
<dbReference type="Pfam" id="PF00583">
    <property type="entry name" value="Acetyltransf_1"/>
    <property type="match status" value="1"/>
</dbReference>
<sequence>MTGANTDHLSRTTIRPADSSDLAGILAMLDDAVRWLCAKGIEGQWGSTPFSARESTVDRVAGWVRRGVVQVAEQDDELLGVLASGPAPDYVPAATGPEVYVVALVAGRTPAAKGTGARLLRLAEQQAIDEGVDRVRLDCWAGGSGRLIDYYRGQGYEPVETFDLDGWPGQILQRELDRR</sequence>
<dbReference type="EMBL" id="CP014859">
    <property type="protein sequence ID" value="AOS62219.1"/>
    <property type="molecule type" value="Genomic_DNA"/>
</dbReference>
<protein>
    <submittedName>
        <fullName evidence="2">Acetyltransferase (GNAT) family protein</fullName>
    </submittedName>
</protein>
<evidence type="ECO:0000313" key="2">
    <source>
        <dbReference type="EMBL" id="AOS62219.1"/>
    </source>
</evidence>
<feature type="domain" description="N-acetyltransferase" evidence="1">
    <location>
        <begin position="12"/>
        <end position="177"/>
    </location>
</feature>
<evidence type="ECO:0000313" key="3">
    <source>
        <dbReference type="Proteomes" id="UP000095210"/>
    </source>
</evidence>
<dbReference type="SUPFAM" id="SSF55729">
    <property type="entry name" value="Acyl-CoA N-acyltransferases (Nat)"/>
    <property type="match status" value="1"/>
</dbReference>
<reference evidence="3" key="1">
    <citation type="submission" date="2016-03" db="EMBL/GenBank/DDBJ databases">
        <title>Complete genome sequence of the type strain Actinoalloteichus hymeniacidonis DSM 45092.</title>
        <authorList>
            <person name="Schaffert L."/>
            <person name="Albersmeier A."/>
            <person name="Winkler A."/>
            <person name="Kalinowski J."/>
            <person name="Zotchev S."/>
            <person name="Ruckert C."/>
        </authorList>
    </citation>
    <scope>NUCLEOTIDE SEQUENCE [LARGE SCALE GENOMIC DNA]</scope>
    <source>
        <strain evidence="3">HPA177(T) (DSM 45092(T))</strain>
    </source>
</reference>
<dbReference type="KEGG" id="ahm:TL08_06995"/>
<dbReference type="InterPro" id="IPR000182">
    <property type="entry name" value="GNAT_dom"/>
</dbReference>
<dbReference type="InterPro" id="IPR016181">
    <property type="entry name" value="Acyl_CoA_acyltransferase"/>
</dbReference>
<dbReference type="PROSITE" id="PS51186">
    <property type="entry name" value="GNAT"/>
    <property type="match status" value="1"/>
</dbReference>
<accession>A0AAC9MXE1</accession>
<dbReference type="Gene3D" id="3.40.630.30">
    <property type="match status" value="1"/>
</dbReference>
<name>A0AAC9MXE1_9PSEU</name>
<organism evidence="2 3">
    <name type="scientific">Actinoalloteichus hymeniacidonis</name>
    <dbReference type="NCBI Taxonomy" id="340345"/>
    <lineage>
        <taxon>Bacteria</taxon>
        <taxon>Bacillati</taxon>
        <taxon>Actinomycetota</taxon>
        <taxon>Actinomycetes</taxon>
        <taxon>Pseudonocardiales</taxon>
        <taxon>Pseudonocardiaceae</taxon>
        <taxon>Actinoalloteichus</taxon>
    </lineage>
</organism>
<dbReference type="CDD" id="cd04301">
    <property type="entry name" value="NAT_SF"/>
    <property type="match status" value="1"/>
</dbReference>
<gene>
    <name evidence="2" type="ORF">TL08_06995</name>
</gene>